<comment type="caution">
    <text evidence="4">The sequence shown here is derived from an EMBL/GenBank/DDBJ whole genome shotgun (WGS) entry which is preliminary data.</text>
</comment>
<dbReference type="RefSeq" id="WP_078476997.1">
    <property type="nucleotide sequence ID" value="NZ_MPRK01000106.1"/>
</dbReference>
<keyword evidence="4" id="KW-0418">Kinase</keyword>
<sequence>MSKEIIRVRDVMKRDFDMVDGMATVAEALQNMNFIETKTLIVNKRHEDDEYGIVTLSGVASQVLAADRAPERVNIYEVMTKPAFTVDPEMNIRYCARMFEHFGLVRAPVVEHRTVIGIVSMSDMVLKGLGSGDLETD</sequence>
<accession>A0A1T2L4H0</accession>
<reference evidence="4 5" key="1">
    <citation type="submission" date="2016-11" db="EMBL/GenBank/DDBJ databases">
        <title>Mixed transmission modes and dynamic genome evolution in an obligate animal-bacterial symbiosis.</title>
        <authorList>
            <person name="Russell S.L."/>
            <person name="Corbett-Detig R.B."/>
            <person name="Cavanaugh C.M."/>
        </authorList>
    </citation>
    <scope>NUCLEOTIDE SEQUENCE [LARGE SCALE GENOMIC DNA]</scope>
    <source>
        <strain evidence="4">Sp-SM6</strain>
    </source>
</reference>
<keyword evidence="4" id="KW-0808">Transferase</keyword>
<dbReference type="Proteomes" id="UP000190198">
    <property type="component" value="Unassembled WGS sequence"/>
</dbReference>
<dbReference type="PANTHER" id="PTHR43080:SF2">
    <property type="entry name" value="CBS DOMAIN-CONTAINING PROTEIN"/>
    <property type="match status" value="1"/>
</dbReference>
<dbReference type="Gene3D" id="3.10.580.10">
    <property type="entry name" value="CBS-domain"/>
    <property type="match status" value="1"/>
</dbReference>
<dbReference type="GO" id="GO:0016301">
    <property type="term" value="F:kinase activity"/>
    <property type="evidence" value="ECO:0007669"/>
    <property type="project" value="UniProtKB-KW"/>
</dbReference>
<evidence type="ECO:0000256" key="1">
    <source>
        <dbReference type="ARBA" id="ARBA00023122"/>
    </source>
</evidence>
<evidence type="ECO:0000256" key="2">
    <source>
        <dbReference type="PROSITE-ProRule" id="PRU00703"/>
    </source>
</evidence>
<dbReference type="CDD" id="cd04630">
    <property type="entry name" value="CBS_pair_bac"/>
    <property type="match status" value="1"/>
</dbReference>
<proteinExistence type="predicted"/>
<protein>
    <submittedName>
        <fullName evidence="4">Histidine kinase</fullName>
    </submittedName>
</protein>
<dbReference type="InterPro" id="IPR051257">
    <property type="entry name" value="Diverse_CBS-Domain"/>
</dbReference>
<evidence type="ECO:0000313" key="5">
    <source>
        <dbReference type="Proteomes" id="UP000190198"/>
    </source>
</evidence>
<dbReference type="PROSITE" id="PS51371">
    <property type="entry name" value="CBS"/>
    <property type="match status" value="1"/>
</dbReference>
<dbReference type="InterPro" id="IPR046342">
    <property type="entry name" value="CBS_dom_sf"/>
</dbReference>
<dbReference type="Pfam" id="PF00571">
    <property type="entry name" value="CBS"/>
    <property type="match status" value="1"/>
</dbReference>
<gene>
    <name evidence="4" type="ORF">BOW52_06560</name>
</gene>
<dbReference type="InterPro" id="IPR000644">
    <property type="entry name" value="CBS_dom"/>
</dbReference>
<dbReference type="EMBL" id="MPRK01000106">
    <property type="protein sequence ID" value="OOZ39964.1"/>
    <property type="molecule type" value="Genomic_DNA"/>
</dbReference>
<evidence type="ECO:0000313" key="4">
    <source>
        <dbReference type="EMBL" id="OOZ39964.1"/>
    </source>
</evidence>
<name>A0A1T2L4H0_9GAMM</name>
<dbReference type="OrthoDB" id="9771532at2"/>
<dbReference type="AlphaFoldDB" id="A0A1T2L4H0"/>
<organism evidence="4 5">
    <name type="scientific">Solemya elarraichensis gill symbiont</name>
    <dbReference type="NCBI Taxonomy" id="1918949"/>
    <lineage>
        <taxon>Bacteria</taxon>
        <taxon>Pseudomonadati</taxon>
        <taxon>Pseudomonadota</taxon>
        <taxon>Gammaproteobacteria</taxon>
        <taxon>sulfur-oxidizing symbionts</taxon>
    </lineage>
</organism>
<feature type="domain" description="CBS" evidence="3">
    <location>
        <begin position="79"/>
        <end position="134"/>
    </location>
</feature>
<keyword evidence="1 2" id="KW-0129">CBS domain</keyword>
<dbReference type="SUPFAM" id="SSF54631">
    <property type="entry name" value="CBS-domain pair"/>
    <property type="match status" value="1"/>
</dbReference>
<keyword evidence="5" id="KW-1185">Reference proteome</keyword>
<dbReference type="PANTHER" id="PTHR43080">
    <property type="entry name" value="CBS DOMAIN-CONTAINING PROTEIN CBSX3, MITOCHONDRIAL"/>
    <property type="match status" value="1"/>
</dbReference>
<evidence type="ECO:0000259" key="3">
    <source>
        <dbReference type="PROSITE" id="PS51371"/>
    </source>
</evidence>